<evidence type="ECO:0000313" key="6">
    <source>
        <dbReference type="Proteomes" id="UP000032487"/>
    </source>
</evidence>
<accession>A0A0D9AG17</accession>
<evidence type="ECO:0000256" key="3">
    <source>
        <dbReference type="ARBA" id="ARBA00023002"/>
    </source>
</evidence>
<sequence>MSDLDTSLFVARDRNWHPKALTPDYKTSVARSPQQALITLAPSISETTGPDFSHLKFGKHDNDLLLNFDNGGLPIGERIIVSGRIMDQYGKPIPHTLVEMWQANAGGRYRHKNDRYIAPLDPNFGGVGRALSDSEGNYVFRTIKPGPYPWRNGPNEWRPAHIHVSISGPSISTRLITQLYFEGDPLIPLCPIVKTIGDPEAVQSLIAKLDMGMANPMDCLAYRFDIVLRGQRKTHFENR</sequence>
<evidence type="ECO:0000256" key="1">
    <source>
        <dbReference type="ARBA" id="ARBA00007825"/>
    </source>
</evidence>
<dbReference type="PANTHER" id="PTHR33711">
    <property type="entry name" value="DIOXYGENASE, PUTATIVE (AFU_ORTHOLOGUE AFUA_2G02910)-RELATED"/>
    <property type="match status" value="1"/>
</dbReference>
<comment type="caution">
    <text evidence="5">The sequence shown here is derived from an EMBL/GenBank/DDBJ whole genome shotgun (WGS) entry which is preliminary data.</text>
</comment>
<comment type="similarity">
    <text evidence="1">Belongs to the intradiol ring-cleavage dioxygenase family.</text>
</comment>
<protein>
    <submittedName>
        <fullName evidence="5">Protocatechuate 3,4-dioxygenase</fullName>
    </submittedName>
</protein>
<dbReference type="SUPFAM" id="SSF49482">
    <property type="entry name" value="Aromatic compound dioxygenase"/>
    <property type="match status" value="1"/>
</dbReference>
<organism evidence="5 6">
    <name type="scientific">Stutzerimonas stutzeri</name>
    <name type="common">Pseudomonas stutzeri</name>
    <dbReference type="NCBI Taxonomy" id="316"/>
    <lineage>
        <taxon>Bacteria</taxon>
        <taxon>Pseudomonadati</taxon>
        <taxon>Pseudomonadota</taxon>
        <taxon>Gammaproteobacteria</taxon>
        <taxon>Pseudomonadales</taxon>
        <taxon>Pseudomonadaceae</taxon>
        <taxon>Stutzerimonas</taxon>
    </lineage>
</organism>
<dbReference type="InterPro" id="IPR015889">
    <property type="entry name" value="Intradiol_dOase_core"/>
</dbReference>
<dbReference type="GO" id="GO:0018578">
    <property type="term" value="F:protocatechuate 3,4-dioxygenase activity"/>
    <property type="evidence" value="ECO:0007669"/>
    <property type="project" value="InterPro"/>
</dbReference>
<dbReference type="PROSITE" id="PS00083">
    <property type="entry name" value="INTRADIOL_DIOXYGENAS"/>
    <property type="match status" value="1"/>
</dbReference>
<dbReference type="PATRIC" id="fig|316.101.peg.3309"/>
<dbReference type="PANTHER" id="PTHR33711:SF10">
    <property type="entry name" value="INTRADIOL RING-CLEAVAGE DIOXYGENASES DOMAIN-CONTAINING PROTEIN"/>
    <property type="match status" value="1"/>
</dbReference>
<dbReference type="InterPro" id="IPR012785">
    <property type="entry name" value="Protocat_dOase_b"/>
</dbReference>
<dbReference type="InterPro" id="IPR050770">
    <property type="entry name" value="Intradiol_RC_Dioxygenase"/>
</dbReference>
<proteinExistence type="inferred from homology"/>
<dbReference type="Gene3D" id="2.60.130.10">
    <property type="entry name" value="Aromatic compound dioxygenase"/>
    <property type="match status" value="1"/>
</dbReference>
<dbReference type="RefSeq" id="WP_045163678.1">
    <property type="nucleotide sequence ID" value="NZ_JYHV01000035.1"/>
</dbReference>
<evidence type="ECO:0000259" key="4">
    <source>
        <dbReference type="PROSITE" id="PS00083"/>
    </source>
</evidence>
<dbReference type="OrthoDB" id="9805815at2"/>
<reference evidence="5 6" key="1">
    <citation type="submission" date="2015-02" db="EMBL/GenBank/DDBJ databases">
        <title>Draft genome sequence of Pseudomonas stutzeri NT0128 isolated from wheat (Triticum turgidum) rhizosphere.</title>
        <authorList>
            <person name="Tovi N."/>
            <person name="Frenk S."/>
            <person name="Hadar Y."/>
            <person name="Minz D."/>
        </authorList>
    </citation>
    <scope>NUCLEOTIDE SEQUENCE [LARGE SCALE GENOMIC DNA]</scope>
    <source>
        <strain evidence="5 6">NT0128</strain>
    </source>
</reference>
<keyword evidence="2 5" id="KW-0223">Dioxygenase</keyword>
<dbReference type="EMBL" id="JYHV01000035">
    <property type="protein sequence ID" value="KJH79943.1"/>
    <property type="molecule type" value="Genomic_DNA"/>
</dbReference>
<name>A0A0D9AG17_STUST</name>
<dbReference type="Proteomes" id="UP000032487">
    <property type="component" value="Unassembled WGS sequence"/>
</dbReference>
<dbReference type="FunFam" id="2.60.130.10:FF:000002">
    <property type="entry name" value="Protocatechuate 3,4-dioxygenase beta chain"/>
    <property type="match status" value="1"/>
</dbReference>
<evidence type="ECO:0000313" key="5">
    <source>
        <dbReference type="EMBL" id="KJH79943.1"/>
    </source>
</evidence>
<keyword evidence="3" id="KW-0560">Oxidoreductase</keyword>
<evidence type="ECO:0000256" key="2">
    <source>
        <dbReference type="ARBA" id="ARBA00022964"/>
    </source>
</evidence>
<dbReference type="AlphaFoldDB" id="A0A0D9AG17"/>
<dbReference type="InterPro" id="IPR000627">
    <property type="entry name" value="Intradiol_dOase_C"/>
</dbReference>
<dbReference type="Pfam" id="PF00775">
    <property type="entry name" value="Dioxygenase_C"/>
    <property type="match status" value="1"/>
</dbReference>
<gene>
    <name evidence="5" type="ORF">UF78_18440</name>
</gene>
<dbReference type="GO" id="GO:0019619">
    <property type="term" value="P:3,4-dihydroxybenzoate catabolic process"/>
    <property type="evidence" value="ECO:0007669"/>
    <property type="project" value="InterPro"/>
</dbReference>
<dbReference type="NCBIfam" id="TIGR02422">
    <property type="entry name" value="protocat_beta"/>
    <property type="match status" value="1"/>
</dbReference>
<feature type="domain" description="Intradiol ring-cleavage dioxygenases" evidence="4">
    <location>
        <begin position="81"/>
        <end position="109"/>
    </location>
</feature>
<dbReference type="InterPro" id="IPR024756">
    <property type="entry name" value="PCDO_beta_N"/>
</dbReference>
<dbReference type="GO" id="GO:0008199">
    <property type="term" value="F:ferric iron binding"/>
    <property type="evidence" value="ECO:0007669"/>
    <property type="project" value="InterPro"/>
</dbReference>
<dbReference type="Pfam" id="PF12391">
    <property type="entry name" value="PCDO_beta_N"/>
    <property type="match status" value="1"/>
</dbReference>